<dbReference type="InterPro" id="IPR001173">
    <property type="entry name" value="Glyco_trans_2-like"/>
</dbReference>
<evidence type="ECO:0000313" key="3">
    <source>
        <dbReference type="Proteomes" id="UP001172082"/>
    </source>
</evidence>
<keyword evidence="2" id="KW-0808">Transferase</keyword>
<name>A0ABT8KHP9_9BACT</name>
<dbReference type="PANTHER" id="PTHR22916">
    <property type="entry name" value="GLYCOSYLTRANSFERASE"/>
    <property type="match status" value="1"/>
</dbReference>
<dbReference type="GO" id="GO:0016757">
    <property type="term" value="F:glycosyltransferase activity"/>
    <property type="evidence" value="ECO:0007669"/>
    <property type="project" value="UniProtKB-KW"/>
</dbReference>
<organism evidence="2 3">
    <name type="scientific">Splendidivirga corallicola</name>
    <dbReference type="NCBI Taxonomy" id="3051826"/>
    <lineage>
        <taxon>Bacteria</taxon>
        <taxon>Pseudomonadati</taxon>
        <taxon>Bacteroidota</taxon>
        <taxon>Cytophagia</taxon>
        <taxon>Cytophagales</taxon>
        <taxon>Splendidivirgaceae</taxon>
        <taxon>Splendidivirga</taxon>
    </lineage>
</organism>
<sequence>MKLTEKRPPLVSIVMAVKDTEPYLPTCLNSIIAQSYSNWELIAVNDHSTDRTPEILNEYAEKDNRIRVFHSDRPKLIPTLQVGYRECKGTLINRMDSDDKMPANKLQLLVDEWKKYGKGTIVAGGTQHFVDEGEVGDGFLRYEKWLNQVARQGSHYEEIYQECVIPSHCWIIHKEDFDAVGAFDPEVYPEDYDLCFRFYRAGLRVVGIDHILHYWRDRSNRISRTWEEYKDNRYFDLKIRNFYDLDRDRNRPLVLWGAGKNGKDMAKLLQTKNDRFHWVCDNPKKIGKEVYGIIMEHFEVVPTLDNPQIMIVVTSPDDKINIRAQLTQWGKKPVSDFWFFV</sequence>
<dbReference type="Gene3D" id="3.90.550.10">
    <property type="entry name" value="Spore Coat Polysaccharide Biosynthesis Protein SpsA, Chain A"/>
    <property type="match status" value="1"/>
</dbReference>
<protein>
    <submittedName>
        <fullName evidence="2">Glycosyltransferase</fullName>
        <ecNumber evidence="2">2.4.-.-</ecNumber>
    </submittedName>
</protein>
<reference evidence="2" key="1">
    <citation type="submission" date="2023-06" db="EMBL/GenBank/DDBJ databases">
        <title>Genomic of Parafulvivirga corallium.</title>
        <authorList>
            <person name="Wang G."/>
        </authorList>
    </citation>
    <scope>NUCLEOTIDE SEQUENCE</scope>
    <source>
        <strain evidence="2">BMA10</strain>
    </source>
</reference>
<dbReference type="InterPro" id="IPR029044">
    <property type="entry name" value="Nucleotide-diphossugar_trans"/>
</dbReference>
<dbReference type="EC" id="2.4.-.-" evidence="2"/>
<dbReference type="Pfam" id="PF00535">
    <property type="entry name" value="Glycos_transf_2"/>
    <property type="match status" value="1"/>
</dbReference>
<keyword evidence="3" id="KW-1185">Reference proteome</keyword>
<gene>
    <name evidence="2" type="ORF">QQ008_02685</name>
</gene>
<feature type="domain" description="Glycosyltransferase 2-like" evidence="1">
    <location>
        <begin position="12"/>
        <end position="179"/>
    </location>
</feature>
<accession>A0ABT8KHP9</accession>
<evidence type="ECO:0000259" key="1">
    <source>
        <dbReference type="Pfam" id="PF00535"/>
    </source>
</evidence>
<dbReference type="Proteomes" id="UP001172082">
    <property type="component" value="Unassembled WGS sequence"/>
</dbReference>
<dbReference type="EMBL" id="JAUJEA010000001">
    <property type="protein sequence ID" value="MDN5200240.1"/>
    <property type="molecule type" value="Genomic_DNA"/>
</dbReference>
<proteinExistence type="predicted"/>
<keyword evidence="2" id="KW-0328">Glycosyltransferase</keyword>
<dbReference type="PANTHER" id="PTHR22916:SF3">
    <property type="entry name" value="UDP-GLCNAC:BETAGAL BETA-1,3-N-ACETYLGLUCOSAMINYLTRANSFERASE-LIKE PROTEIN 1"/>
    <property type="match status" value="1"/>
</dbReference>
<comment type="caution">
    <text evidence="2">The sequence shown here is derived from an EMBL/GenBank/DDBJ whole genome shotgun (WGS) entry which is preliminary data.</text>
</comment>
<dbReference type="SUPFAM" id="SSF53448">
    <property type="entry name" value="Nucleotide-diphospho-sugar transferases"/>
    <property type="match status" value="1"/>
</dbReference>
<dbReference type="RefSeq" id="WP_346750266.1">
    <property type="nucleotide sequence ID" value="NZ_JAUJEA010000001.1"/>
</dbReference>
<evidence type="ECO:0000313" key="2">
    <source>
        <dbReference type="EMBL" id="MDN5200240.1"/>
    </source>
</evidence>